<dbReference type="CDD" id="cd00118">
    <property type="entry name" value="LysM"/>
    <property type="match status" value="1"/>
</dbReference>
<dbReference type="Proteomes" id="UP000294325">
    <property type="component" value="Chromosome"/>
</dbReference>
<dbReference type="Pfam" id="PF01476">
    <property type="entry name" value="LysM"/>
    <property type="match status" value="1"/>
</dbReference>
<feature type="compositionally biased region" description="Basic and acidic residues" evidence="1">
    <location>
        <begin position="223"/>
        <end position="233"/>
    </location>
</feature>
<organism evidence="3 4">
    <name type="scientific">Nitrosococcus wardiae</name>
    <dbReference type="NCBI Taxonomy" id="1814290"/>
    <lineage>
        <taxon>Bacteria</taxon>
        <taxon>Pseudomonadati</taxon>
        <taxon>Pseudomonadota</taxon>
        <taxon>Gammaproteobacteria</taxon>
        <taxon>Chromatiales</taxon>
        <taxon>Chromatiaceae</taxon>
        <taxon>Nitrosococcus</taxon>
    </lineage>
</organism>
<dbReference type="InterPro" id="IPR036779">
    <property type="entry name" value="LysM_dom_sf"/>
</dbReference>
<evidence type="ECO:0000259" key="2">
    <source>
        <dbReference type="PROSITE" id="PS51782"/>
    </source>
</evidence>
<name>A0A4P7BZZ6_9GAMM</name>
<dbReference type="Gene3D" id="2.30.30.240">
    <property type="entry name" value="PRC-barrel domain"/>
    <property type="match status" value="2"/>
</dbReference>
<proteinExistence type="predicted"/>
<keyword evidence="4" id="KW-1185">Reference proteome</keyword>
<dbReference type="OrthoDB" id="6366681at2"/>
<accession>A0A4P7BZZ6</accession>
<feature type="domain" description="LysM" evidence="2">
    <location>
        <begin position="254"/>
        <end position="303"/>
    </location>
</feature>
<dbReference type="SUPFAM" id="SSF54106">
    <property type="entry name" value="LysM domain"/>
    <property type="match status" value="1"/>
</dbReference>
<dbReference type="EMBL" id="CP038033">
    <property type="protein sequence ID" value="QBQ55721.1"/>
    <property type="molecule type" value="Genomic_DNA"/>
</dbReference>
<feature type="compositionally biased region" description="Polar residues" evidence="1">
    <location>
        <begin position="238"/>
        <end position="260"/>
    </location>
</feature>
<evidence type="ECO:0000313" key="3">
    <source>
        <dbReference type="EMBL" id="QBQ55721.1"/>
    </source>
</evidence>
<dbReference type="Pfam" id="PF05239">
    <property type="entry name" value="PRC"/>
    <property type="match status" value="1"/>
</dbReference>
<evidence type="ECO:0000313" key="4">
    <source>
        <dbReference type="Proteomes" id="UP000294325"/>
    </source>
</evidence>
<feature type="region of interest" description="Disordered" evidence="1">
    <location>
        <begin position="221"/>
        <end position="260"/>
    </location>
</feature>
<dbReference type="SMART" id="SM00257">
    <property type="entry name" value="LysM"/>
    <property type="match status" value="1"/>
</dbReference>
<evidence type="ECO:0000256" key="1">
    <source>
        <dbReference type="SAM" id="MobiDB-lite"/>
    </source>
</evidence>
<dbReference type="InterPro" id="IPR018392">
    <property type="entry name" value="LysM"/>
</dbReference>
<dbReference type="PANTHER" id="PTHR36505:SF1">
    <property type="entry name" value="BLR1072 PROTEIN"/>
    <property type="match status" value="1"/>
</dbReference>
<gene>
    <name evidence="3" type="ORF">E3U44_15290</name>
</gene>
<sequence length="308" mass="34128">MNKLAFPVQLSGKNKVFVSMTTLSMTLAGTPLFADQDMQQQRMEEQQSGTQRQTYAQGPRGAYQATQVVGKTVKNRHNEELGEISELVIDKSGQVRYAVLSHGGMGEGEAEKSAVPWELFQTSPEGDHYLLTKEDLEKISELAIDKSGQVQHVVLSQKGMLDANAQKTAVSWELLQISPKGDHYVLTLDATKEELANAPSFNQDNWPAEAQVTDFSAFETQEGSERQRQEFRQEGQSPGATSTGQQLMGEQSPQTVTVQQGDTLASIAQRVYGNADKWRLIYEANRDKIEDPERLLVGTELTIPPPNE</sequence>
<dbReference type="Gene3D" id="3.10.350.10">
    <property type="entry name" value="LysM domain"/>
    <property type="match status" value="1"/>
</dbReference>
<dbReference type="AlphaFoldDB" id="A0A4P7BZZ6"/>
<dbReference type="SUPFAM" id="SSF50346">
    <property type="entry name" value="PRC-barrel domain"/>
    <property type="match status" value="2"/>
</dbReference>
<dbReference type="InterPro" id="IPR027275">
    <property type="entry name" value="PRC-brl_dom"/>
</dbReference>
<dbReference type="PANTHER" id="PTHR36505">
    <property type="entry name" value="BLR1072 PROTEIN"/>
    <property type="match status" value="1"/>
</dbReference>
<reference evidence="3 4" key="1">
    <citation type="submission" date="2019-03" db="EMBL/GenBank/DDBJ databases">
        <title>The genome sequence of Nitrosococcus wardiae strain D1FHST reveals the archetypal metabolic capacity of ammonia-oxidizing Gammaproteobacteria.</title>
        <authorList>
            <person name="Wang L."/>
            <person name="Lim C.K."/>
            <person name="Hanson T.E."/>
            <person name="Dang H."/>
            <person name="Klotz M.G."/>
        </authorList>
    </citation>
    <scope>NUCLEOTIDE SEQUENCE [LARGE SCALE GENOMIC DNA]</scope>
    <source>
        <strain evidence="3 4">D1FHS</strain>
    </source>
</reference>
<feature type="region of interest" description="Disordered" evidence="1">
    <location>
        <begin position="42"/>
        <end position="61"/>
    </location>
</feature>
<dbReference type="InterPro" id="IPR011033">
    <property type="entry name" value="PRC_barrel-like_sf"/>
</dbReference>
<dbReference type="RefSeq" id="WP_134358978.1">
    <property type="nucleotide sequence ID" value="NZ_CP038033.1"/>
</dbReference>
<protein>
    <submittedName>
        <fullName evidence="3">LysM peptidoglycan-binding domain-containing protein</fullName>
    </submittedName>
</protein>
<dbReference type="KEGG" id="nwr:E3U44_15290"/>
<dbReference type="PROSITE" id="PS51782">
    <property type="entry name" value="LYSM"/>
    <property type="match status" value="1"/>
</dbReference>